<reference evidence="1 2" key="1">
    <citation type="journal article" date="2023" name="Res Sq">
        <title>Genomic and morphological characterization of Knufia obscura isolated from the Mars 2020 spacecraft assembly facility.</title>
        <authorList>
            <person name="Chander A.M."/>
            <person name="Teixeira M.M."/>
            <person name="Singh N.K."/>
            <person name="Williams M.P."/>
            <person name="Parker C.W."/>
            <person name="Leo P."/>
            <person name="Stajich J.E."/>
            <person name="Torok T."/>
            <person name="Tighe S."/>
            <person name="Mason C.E."/>
            <person name="Venkateswaran K."/>
        </authorList>
    </citation>
    <scope>NUCLEOTIDE SEQUENCE [LARGE SCALE GENOMIC DNA]</scope>
    <source>
        <strain evidence="1 2">CCFEE 5817</strain>
    </source>
</reference>
<evidence type="ECO:0000313" key="1">
    <source>
        <dbReference type="EMBL" id="KAK5939380.1"/>
    </source>
</evidence>
<accession>A0ABR0RGM5</accession>
<evidence type="ECO:0000313" key="2">
    <source>
        <dbReference type="Proteomes" id="UP001334248"/>
    </source>
</evidence>
<sequence length="56" mass="6380">MVGMFEGAKTNCKYPPGTGWIFPDAKKGLHLTLEKFMPIIQPNLMILIQDKLFINE</sequence>
<name>A0ABR0RGM5_9EURO</name>
<gene>
    <name evidence="1" type="ORF">PMZ80_008684</name>
</gene>
<protein>
    <submittedName>
        <fullName evidence="1">Uncharacterized protein</fullName>
    </submittedName>
</protein>
<proteinExistence type="predicted"/>
<dbReference type="EMBL" id="JAVHJV010000011">
    <property type="protein sequence ID" value="KAK5939380.1"/>
    <property type="molecule type" value="Genomic_DNA"/>
</dbReference>
<dbReference type="RefSeq" id="XP_064727470.1">
    <property type="nucleotide sequence ID" value="XM_064877083.1"/>
</dbReference>
<organism evidence="1 2">
    <name type="scientific">Knufia obscura</name>
    <dbReference type="NCBI Taxonomy" id="1635080"/>
    <lineage>
        <taxon>Eukaryota</taxon>
        <taxon>Fungi</taxon>
        <taxon>Dikarya</taxon>
        <taxon>Ascomycota</taxon>
        <taxon>Pezizomycotina</taxon>
        <taxon>Eurotiomycetes</taxon>
        <taxon>Chaetothyriomycetidae</taxon>
        <taxon>Chaetothyriales</taxon>
        <taxon>Trichomeriaceae</taxon>
        <taxon>Knufia</taxon>
    </lineage>
</organism>
<keyword evidence="2" id="KW-1185">Reference proteome</keyword>
<dbReference type="GeneID" id="90002133"/>
<comment type="caution">
    <text evidence="1">The sequence shown here is derived from an EMBL/GenBank/DDBJ whole genome shotgun (WGS) entry which is preliminary data.</text>
</comment>
<dbReference type="Proteomes" id="UP001334248">
    <property type="component" value="Unassembled WGS sequence"/>
</dbReference>